<dbReference type="Pfam" id="PF03591">
    <property type="entry name" value="AzlC"/>
    <property type="match status" value="1"/>
</dbReference>
<evidence type="ECO:0000256" key="2">
    <source>
        <dbReference type="ARBA" id="ARBA00010735"/>
    </source>
</evidence>
<keyword evidence="6 8" id="KW-1133">Transmembrane helix</keyword>
<sequence>MKSKDFQHAFKASLPISVAYFVLALGFGIMMQAKGYNWLWSLGTSIFVYSGSIQFMAPILLSSQAGLISTAILTLMVNFRLMFYGISQLERYKNVGWRKFYLIHSLTDETFSIVCNDHLPVDLNRKNYYLYVSMLNHFYWIVGGLVGNLVGDRLPFSTEGVDFALTALFFVVVLNQWEATDNHKPAIYGIIFSIIFFLIIGPNNFMLPTMMSVIMVLLTEKRLRGGRPEYV</sequence>
<comment type="caution">
    <text evidence="9">The sequence shown here is derived from an EMBL/GenBank/DDBJ whole genome shotgun (WGS) entry which is preliminary data.</text>
</comment>
<keyword evidence="4" id="KW-1003">Cell membrane</keyword>
<keyword evidence="10" id="KW-1185">Reference proteome</keyword>
<feature type="transmembrane region" description="Helical" evidence="8">
    <location>
        <begin position="186"/>
        <end position="218"/>
    </location>
</feature>
<dbReference type="PANTHER" id="PTHR34979:SF1">
    <property type="entry name" value="INNER MEMBRANE PROTEIN YGAZ"/>
    <property type="match status" value="1"/>
</dbReference>
<dbReference type="InterPro" id="IPR011606">
    <property type="entry name" value="Brnchd-chn_aa_trnsp_permease"/>
</dbReference>
<evidence type="ECO:0000256" key="8">
    <source>
        <dbReference type="SAM" id="Phobius"/>
    </source>
</evidence>
<dbReference type="EMBL" id="JACBXQ010000005">
    <property type="protein sequence ID" value="MBG9986990.1"/>
    <property type="molecule type" value="Genomic_DNA"/>
</dbReference>
<evidence type="ECO:0000256" key="7">
    <source>
        <dbReference type="ARBA" id="ARBA00023136"/>
    </source>
</evidence>
<keyword evidence="5 8" id="KW-0812">Transmembrane</keyword>
<comment type="subcellular location">
    <subcellularLocation>
        <location evidence="1">Cell membrane</location>
        <topology evidence="1">Multi-pass membrane protein</topology>
    </subcellularLocation>
</comment>
<keyword evidence="7 8" id="KW-0472">Membrane</keyword>
<accession>A0ABS0LS47</accession>
<name>A0ABS0LS47_9LACT</name>
<evidence type="ECO:0000256" key="6">
    <source>
        <dbReference type="ARBA" id="ARBA00022989"/>
    </source>
</evidence>
<dbReference type="PANTHER" id="PTHR34979">
    <property type="entry name" value="INNER MEMBRANE PROTEIN YGAZ"/>
    <property type="match status" value="1"/>
</dbReference>
<comment type="similarity">
    <text evidence="2">Belongs to the AzlC family.</text>
</comment>
<dbReference type="Proteomes" id="UP000721415">
    <property type="component" value="Unassembled WGS sequence"/>
</dbReference>
<evidence type="ECO:0000313" key="9">
    <source>
        <dbReference type="EMBL" id="MBG9986990.1"/>
    </source>
</evidence>
<gene>
    <name evidence="9" type="ORF">HZY91_08830</name>
</gene>
<evidence type="ECO:0000256" key="4">
    <source>
        <dbReference type="ARBA" id="ARBA00022475"/>
    </source>
</evidence>
<evidence type="ECO:0000256" key="5">
    <source>
        <dbReference type="ARBA" id="ARBA00022692"/>
    </source>
</evidence>
<dbReference type="RefSeq" id="WP_197115904.1">
    <property type="nucleotide sequence ID" value="NZ_JACBXQ010000005.1"/>
</dbReference>
<keyword evidence="3" id="KW-0813">Transport</keyword>
<evidence type="ECO:0000256" key="3">
    <source>
        <dbReference type="ARBA" id="ARBA00022448"/>
    </source>
</evidence>
<feature type="transmembrane region" description="Helical" evidence="8">
    <location>
        <begin position="12"/>
        <end position="32"/>
    </location>
</feature>
<evidence type="ECO:0000313" key="10">
    <source>
        <dbReference type="Proteomes" id="UP000721415"/>
    </source>
</evidence>
<reference evidence="9 10" key="1">
    <citation type="submission" date="2020-07" db="EMBL/GenBank/DDBJ databases">
        <title>Facklamia lactis sp. nov., isolated from raw milk.</title>
        <authorList>
            <person name="Doll E.V."/>
            <person name="Huptas C."/>
            <person name="Staib L."/>
            <person name="Wenning M."/>
            <person name="Scherer S."/>
        </authorList>
    </citation>
    <scope>NUCLEOTIDE SEQUENCE [LARGE SCALE GENOMIC DNA]</scope>
    <source>
        <strain evidence="9 10">DSM 111018</strain>
    </source>
</reference>
<proteinExistence type="inferred from homology"/>
<feature type="transmembrane region" description="Helical" evidence="8">
    <location>
        <begin position="128"/>
        <end position="151"/>
    </location>
</feature>
<protein>
    <submittedName>
        <fullName evidence="9">AzlC family ABC transporter permease</fullName>
    </submittedName>
</protein>
<organism evidence="9 10">
    <name type="scientific">Facklamia lactis</name>
    <dbReference type="NCBI Taxonomy" id="2749967"/>
    <lineage>
        <taxon>Bacteria</taxon>
        <taxon>Bacillati</taxon>
        <taxon>Bacillota</taxon>
        <taxon>Bacilli</taxon>
        <taxon>Lactobacillales</taxon>
        <taxon>Aerococcaceae</taxon>
        <taxon>Facklamia</taxon>
    </lineage>
</organism>
<evidence type="ECO:0000256" key="1">
    <source>
        <dbReference type="ARBA" id="ARBA00004651"/>
    </source>
</evidence>